<reference evidence="2 3" key="1">
    <citation type="submission" date="2020-08" db="EMBL/GenBank/DDBJ databases">
        <title>Genomic Encyclopedia of Type Strains, Phase IV (KMG-IV): sequencing the most valuable type-strain genomes for metagenomic binning, comparative biology and taxonomic classification.</title>
        <authorList>
            <person name="Goeker M."/>
        </authorList>
    </citation>
    <scope>NUCLEOTIDE SEQUENCE [LARGE SCALE GENOMIC DNA]</scope>
    <source>
        <strain evidence="2 3">DSM 24448</strain>
    </source>
</reference>
<protein>
    <submittedName>
        <fullName evidence="2">Uncharacterized protein</fullName>
    </submittedName>
</protein>
<name>A0A7W9A302_9CAUL</name>
<evidence type="ECO:0000313" key="3">
    <source>
        <dbReference type="Proteomes" id="UP000548978"/>
    </source>
</evidence>
<organism evidence="2 3">
    <name type="scientific">Brevundimonas halotolerans</name>
    <dbReference type="NCBI Taxonomy" id="69670"/>
    <lineage>
        <taxon>Bacteria</taxon>
        <taxon>Pseudomonadati</taxon>
        <taxon>Pseudomonadota</taxon>
        <taxon>Alphaproteobacteria</taxon>
        <taxon>Caulobacterales</taxon>
        <taxon>Caulobacteraceae</taxon>
        <taxon>Brevundimonas</taxon>
    </lineage>
</organism>
<dbReference type="RefSeq" id="WP_123287692.1">
    <property type="nucleotide sequence ID" value="NZ_JACIJB010000002.1"/>
</dbReference>
<feature type="transmembrane region" description="Helical" evidence="1">
    <location>
        <begin position="12"/>
        <end position="32"/>
    </location>
</feature>
<evidence type="ECO:0000256" key="1">
    <source>
        <dbReference type="SAM" id="Phobius"/>
    </source>
</evidence>
<dbReference type="Proteomes" id="UP000548978">
    <property type="component" value="Unassembled WGS sequence"/>
</dbReference>
<proteinExistence type="predicted"/>
<comment type="caution">
    <text evidence="2">The sequence shown here is derived from an EMBL/GenBank/DDBJ whole genome shotgun (WGS) entry which is preliminary data.</text>
</comment>
<keyword evidence="1" id="KW-1133">Transmembrane helix</keyword>
<sequence>MTLFGQTFDTQQVFALVLLCASLIYWVFVMRGERSYHRWFKRWEADRKARREAERRAEGGGGSGGPWG</sequence>
<keyword evidence="1" id="KW-0472">Membrane</keyword>
<accession>A0A7W9A302</accession>
<dbReference type="OrthoDB" id="7205625at2"/>
<dbReference type="AlphaFoldDB" id="A0A7W9A302"/>
<keyword evidence="3" id="KW-1185">Reference proteome</keyword>
<dbReference type="EMBL" id="JACIJB010000002">
    <property type="protein sequence ID" value="MBB5660242.1"/>
    <property type="molecule type" value="Genomic_DNA"/>
</dbReference>
<evidence type="ECO:0000313" key="2">
    <source>
        <dbReference type="EMBL" id="MBB5660242.1"/>
    </source>
</evidence>
<gene>
    <name evidence="2" type="ORF">FHS65_000982</name>
</gene>
<keyword evidence="1" id="KW-0812">Transmembrane</keyword>